<dbReference type="Proteomes" id="UP000267418">
    <property type="component" value="Unassembled WGS sequence"/>
</dbReference>
<dbReference type="InterPro" id="IPR029058">
    <property type="entry name" value="AB_hydrolase_fold"/>
</dbReference>
<dbReference type="OrthoDB" id="9775851at2"/>
<dbReference type="GO" id="GO:0016787">
    <property type="term" value="F:hydrolase activity"/>
    <property type="evidence" value="ECO:0007669"/>
    <property type="project" value="UniProtKB-KW"/>
</dbReference>
<evidence type="ECO:0000259" key="4">
    <source>
        <dbReference type="Pfam" id="PF00135"/>
    </source>
</evidence>
<protein>
    <recommendedName>
        <fullName evidence="3">Carboxylic ester hydrolase</fullName>
        <ecNumber evidence="3">3.1.1.-</ecNumber>
    </recommendedName>
</protein>
<comment type="caution">
    <text evidence="5">The sequence shown here is derived from an EMBL/GenBank/DDBJ whole genome shotgun (WGS) entry which is preliminary data.</text>
</comment>
<evidence type="ECO:0000256" key="3">
    <source>
        <dbReference type="RuleBase" id="RU361235"/>
    </source>
</evidence>
<evidence type="ECO:0000256" key="1">
    <source>
        <dbReference type="ARBA" id="ARBA00005964"/>
    </source>
</evidence>
<keyword evidence="6" id="KW-1185">Reference proteome</keyword>
<feature type="signal peptide" evidence="3">
    <location>
        <begin position="1"/>
        <end position="21"/>
    </location>
</feature>
<sequence length="558" mass="57608">MKTRQINGLALTIALSLSACGGGGSGAGFGGGVALPPAASPAPVAPAPAQDDLTVAVTTEGKVAGNAGDGIVSFLGIPYAQPPVGALRWAPPQPPAARAATLQAKAFGSACPQAPGAVSSPIAEDCLYLNVWKPAGTKAGDKLPVIFYIHGGAFTLGSGEMGPSPLASRGVVVVSINYRLGALGYLANKALRAANKDGSLGNFAVMDQLAALGWVQRNIAAFGGDAGNVTLWGTSAGATQSFSLLQSPKARGLFQRAVMQSGGAAEYSNPGMDTSLAVGDTAVQNLGCGGATDVVACLRALPVSALLAQGGLKWRPTVDAQVITQVPARAFATGNFNQVPVMIGGVHDEGTLFVDTKLSAAYYPLYLRGLAPAGYDTTAIEAAYPIGNYAVPAQGIARAIGDAMYACGNSARRDALAAWVPVYGWEMTDPQLSFPSSPTAFYYGTAHGMDSYYLTGTVDSLPTYPYFDQSSTTPDAATTAQRKALSTQMVAYLLNFAKNGDPNGDGRNVATRWPRSMGPSDRALMEFTYPAIKTSSNAFEHAHKCDTLWGPDVFPPMY</sequence>
<evidence type="ECO:0000313" key="6">
    <source>
        <dbReference type="Proteomes" id="UP000267418"/>
    </source>
</evidence>
<dbReference type="EC" id="3.1.1.-" evidence="3"/>
<dbReference type="InterPro" id="IPR050309">
    <property type="entry name" value="Type-B_Carboxylest/Lipase"/>
</dbReference>
<dbReference type="PROSITE" id="PS51257">
    <property type="entry name" value="PROKAR_LIPOPROTEIN"/>
    <property type="match status" value="1"/>
</dbReference>
<accession>A0A3S0J6D4</accession>
<dbReference type="EMBL" id="RXOE01000006">
    <property type="protein sequence ID" value="RTQ32456.1"/>
    <property type="molecule type" value="Genomic_DNA"/>
</dbReference>
<keyword evidence="3" id="KW-0732">Signal</keyword>
<feature type="chain" id="PRO_5018379545" description="Carboxylic ester hydrolase" evidence="3">
    <location>
        <begin position="22"/>
        <end position="558"/>
    </location>
</feature>
<feature type="domain" description="Carboxylesterase type B" evidence="4">
    <location>
        <begin position="55"/>
        <end position="535"/>
    </location>
</feature>
<organism evidence="5 6">
    <name type="scientific">Variovorax gossypii</name>
    <dbReference type="NCBI Taxonomy" id="1679495"/>
    <lineage>
        <taxon>Bacteria</taxon>
        <taxon>Pseudomonadati</taxon>
        <taxon>Pseudomonadota</taxon>
        <taxon>Betaproteobacteria</taxon>
        <taxon>Burkholderiales</taxon>
        <taxon>Comamonadaceae</taxon>
        <taxon>Variovorax</taxon>
    </lineage>
</organism>
<dbReference type="InterPro" id="IPR019819">
    <property type="entry name" value="Carboxylesterase_B_CS"/>
</dbReference>
<dbReference type="Pfam" id="PF00135">
    <property type="entry name" value="COesterase"/>
    <property type="match status" value="1"/>
</dbReference>
<dbReference type="InterPro" id="IPR002018">
    <property type="entry name" value="CarbesteraseB"/>
</dbReference>
<dbReference type="PROSITE" id="PS00122">
    <property type="entry name" value="CARBOXYLESTERASE_B_1"/>
    <property type="match status" value="1"/>
</dbReference>
<proteinExistence type="inferred from homology"/>
<comment type="similarity">
    <text evidence="1 3">Belongs to the type-B carboxylesterase/lipase family.</text>
</comment>
<reference evidence="5 6" key="1">
    <citation type="submission" date="2018-12" db="EMBL/GenBank/DDBJ databases">
        <title>The genome of Variovorax gossypii DSM 100435.</title>
        <authorList>
            <person name="Gao J."/>
            <person name="Sun J."/>
        </authorList>
    </citation>
    <scope>NUCLEOTIDE SEQUENCE [LARGE SCALE GENOMIC DNA]</scope>
    <source>
        <strain evidence="5 6">DSM 100435</strain>
    </source>
</reference>
<dbReference type="SUPFAM" id="SSF53474">
    <property type="entry name" value="alpha/beta-Hydrolases"/>
    <property type="match status" value="1"/>
</dbReference>
<evidence type="ECO:0000313" key="5">
    <source>
        <dbReference type="EMBL" id="RTQ32456.1"/>
    </source>
</evidence>
<dbReference type="RefSeq" id="WP_126472412.1">
    <property type="nucleotide sequence ID" value="NZ_RXOE01000006.1"/>
</dbReference>
<dbReference type="InterPro" id="IPR019826">
    <property type="entry name" value="Carboxylesterase_B_AS"/>
</dbReference>
<dbReference type="Gene3D" id="3.40.50.1820">
    <property type="entry name" value="alpha/beta hydrolase"/>
    <property type="match status" value="1"/>
</dbReference>
<gene>
    <name evidence="5" type="ORF">EJP69_21135</name>
</gene>
<dbReference type="PROSITE" id="PS00941">
    <property type="entry name" value="CARBOXYLESTERASE_B_2"/>
    <property type="match status" value="1"/>
</dbReference>
<dbReference type="AlphaFoldDB" id="A0A3S0J6D4"/>
<keyword evidence="2 3" id="KW-0378">Hydrolase</keyword>
<name>A0A3S0J6D4_9BURK</name>
<dbReference type="PANTHER" id="PTHR11559">
    <property type="entry name" value="CARBOXYLESTERASE"/>
    <property type="match status" value="1"/>
</dbReference>
<evidence type="ECO:0000256" key="2">
    <source>
        <dbReference type="ARBA" id="ARBA00022801"/>
    </source>
</evidence>